<keyword evidence="4" id="KW-1185">Reference proteome</keyword>
<comment type="caution">
    <text evidence="3">The sequence shown here is derived from an EMBL/GenBank/DDBJ whole genome shotgun (WGS) entry which is preliminary data.</text>
</comment>
<dbReference type="RefSeq" id="WP_168885049.1">
    <property type="nucleotide sequence ID" value="NZ_JABAIL010000011.1"/>
</dbReference>
<dbReference type="InterPro" id="IPR025232">
    <property type="entry name" value="DUF4174"/>
</dbReference>
<gene>
    <name evidence="3" type="ORF">HGP29_24250</name>
</gene>
<evidence type="ECO:0000259" key="2">
    <source>
        <dbReference type="Pfam" id="PF13778"/>
    </source>
</evidence>
<reference evidence="3 4" key="1">
    <citation type="submission" date="2020-04" db="EMBL/GenBank/DDBJ databases">
        <title>Flammeovirga sp. SR4, a novel species isolated from seawater.</title>
        <authorList>
            <person name="Wang X."/>
        </authorList>
    </citation>
    <scope>NUCLEOTIDE SEQUENCE [LARGE SCALE GENOMIC DNA]</scope>
    <source>
        <strain evidence="3 4">SR4</strain>
    </source>
</reference>
<dbReference type="AlphaFoldDB" id="A0A7X8XYQ1"/>
<proteinExistence type="predicted"/>
<accession>A0A7X8XYQ1</accession>
<keyword evidence="1" id="KW-0732">Signal</keyword>
<protein>
    <submittedName>
        <fullName evidence="3">DUF4174 domain-containing protein</fullName>
    </submittedName>
</protein>
<name>A0A7X8XYQ1_9BACT</name>
<feature type="domain" description="DUF4174" evidence="2">
    <location>
        <begin position="23"/>
        <end position="141"/>
    </location>
</feature>
<dbReference type="Proteomes" id="UP000585050">
    <property type="component" value="Unassembled WGS sequence"/>
</dbReference>
<evidence type="ECO:0000313" key="3">
    <source>
        <dbReference type="EMBL" id="NLR94338.1"/>
    </source>
</evidence>
<dbReference type="Pfam" id="PF13778">
    <property type="entry name" value="DUF4174"/>
    <property type="match status" value="1"/>
</dbReference>
<evidence type="ECO:0000313" key="4">
    <source>
        <dbReference type="Proteomes" id="UP000585050"/>
    </source>
</evidence>
<sequence length="146" mass="16912">MIKIVTTTLLIMLTSLILSAQDLKKYRWDNRIIIVKSISLTHHKFQKQLKEFQGNEDGLAERKIVLFEIVGGKYRITDYTSDCHLSEWKTLSNPQLKLTSKSDFEVVLIGLDNGVKLMQNDLFTYEDLCRKIDSMPMRMAEIRGAE</sequence>
<evidence type="ECO:0000256" key="1">
    <source>
        <dbReference type="ARBA" id="ARBA00022729"/>
    </source>
</evidence>
<organism evidence="3 4">
    <name type="scientific">Flammeovirga agarivorans</name>
    <dbReference type="NCBI Taxonomy" id="2726742"/>
    <lineage>
        <taxon>Bacteria</taxon>
        <taxon>Pseudomonadati</taxon>
        <taxon>Bacteroidota</taxon>
        <taxon>Cytophagia</taxon>
        <taxon>Cytophagales</taxon>
        <taxon>Flammeovirgaceae</taxon>
        <taxon>Flammeovirga</taxon>
    </lineage>
</organism>
<dbReference type="EMBL" id="JABAIL010000011">
    <property type="protein sequence ID" value="NLR94338.1"/>
    <property type="molecule type" value="Genomic_DNA"/>
</dbReference>